<name>A0A1M2VQB9_TRAPU</name>
<dbReference type="InterPro" id="IPR023184">
    <property type="entry name" value="Ubol_cytC_Rdtase_hinge_dom"/>
</dbReference>
<keyword evidence="12" id="KW-1185">Reference proteome</keyword>
<evidence type="ECO:0000256" key="8">
    <source>
        <dbReference type="ARBA" id="ARBA00023136"/>
    </source>
</evidence>
<evidence type="ECO:0000256" key="2">
    <source>
        <dbReference type="ARBA" id="ARBA00006498"/>
    </source>
</evidence>
<evidence type="ECO:0000256" key="5">
    <source>
        <dbReference type="ARBA" id="ARBA00022792"/>
    </source>
</evidence>
<sequence length="109" mass="12249">MFSSFFTVHADAPEEKEAKEEPSQEEEAEEPAQEEEEEEEPEDVRIDRTYFFALAAADVLVCGGQPLPAIVEECEQSAKCAPMLHHFQHCEEKVNAGEGYKGEDCVEEL</sequence>
<evidence type="ECO:0000313" key="12">
    <source>
        <dbReference type="Proteomes" id="UP000184267"/>
    </source>
</evidence>
<reference evidence="11 12" key="1">
    <citation type="submission" date="2016-10" db="EMBL/GenBank/DDBJ databases">
        <title>Genome sequence of the basidiomycete white-rot fungus Trametes pubescens.</title>
        <authorList>
            <person name="Makela M.R."/>
            <person name="Granchi Z."/>
            <person name="Peng M."/>
            <person name="De Vries R.P."/>
            <person name="Grigoriev I."/>
            <person name="Riley R."/>
            <person name="Hilden K."/>
        </authorList>
    </citation>
    <scope>NUCLEOTIDE SEQUENCE [LARGE SCALE GENOMIC DNA]</scope>
    <source>
        <strain evidence="11 12">FBCC735</strain>
    </source>
</reference>
<gene>
    <name evidence="11" type="ORF">TRAPUB_13781</name>
</gene>
<dbReference type="GO" id="GO:0005743">
    <property type="term" value="C:mitochondrial inner membrane"/>
    <property type="evidence" value="ECO:0007669"/>
    <property type="project" value="UniProtKB-SubCell"/>
</dbReference>
<dbReference type="SUPFAM" id="SSF81531">
    <property type="entry name" value="Non-heme 11 kDa protein of cytochrome bc1 complex (Ubiquinol-cytochrome c reductase)"/>
    <property type="match status" value="1"/>
</dbReference>
<comment type="similarity">
    <text evidence="2">Belongs to the UQCRH/QCR6 family.</text>
</comment>
<keyword evidence="3" id="KW-0813">Transport</keyword>
<dbReference type="EMBL" id="MNAD01000881">
    <property type="protein sequence ID" value="OJT09750.1"/>
    <property type="molecule type" value="Genomic_DNA"/>
</dbReference>
<dbReference type="InterPro" id="IPR036811">
    <property type="entry name" value="Ubol_cytC_Rdtase_hinge_dom_sf"/>
</dbReference>
<evidence type="ECO:0000256" key="4">
    <source>
        <dbReference type="ARBA" id="ARBA00022660"/>
    </source>
</evidence>
<keyword evidence="8" id="KW-0472">Membrane</keyword>
<dbReference type="OMA" id="YEACEKS"/>
<dbReference type="STRING" id="154538.A0A1M2VQB9"/>
<evidence type="ECO:0000256" key="1">
    <source>
        <dbReference type="ARBA" id="ARBA00004273"/>
    </source>
</evidence>
<evidence type="ECO:0000256" key="3">
    <source>
        <dbReference type="ARBA" id="ARBA00022448"/>
    </source>
</evidence>
<feature type="domain" description="Ubiquinol-cytochrome C reductase hinge" evidence="10">
    <location>
        <begin position="66"/>
        <end position="109"/>
    </location>
</feature>
<dbReference type="AlphaFoldDB" id="A0A1M2VQB9"/>
<evidence type="ECO:0000256" key="6">
    <source>
        <dbReference type="ARBA" id="ARBA00022982"/>
    </source>
</evidence>
<feature type="compositionally biased region" description="Basic and acidic residues" evidence="9">
    <location>
        <begin position="11"/>
        <end position="22"/>
    </location>
</feature>
<proteinExistence type="inferred from homology"/>
<dbReference type="Proteomes" id="UP000184267">
    <property type="component" value="Unassembled WGS sequence"/>
</dbReference>
<accession>A0A1M2VQB9</accession>
<evidence type="ECO:0000259" key="10">
    <source>
        <dbReference type="Pfam" id="PF02320"/>
    </source>
</evidence>
<keyword evidence="6" id="KW-0249">Electron transport</keyword>
<feature type="region of interest" description="Disordered" evidence="9">
    <location>
        <begin position="1"/>
        <end position="45"/>
    </location>
</feature>
<evidence type="ECO:0000256" key="9">
    <source>
        <dbReference type="SAM" id="MobiDB-lite"/>
    </source>
</evidence>
<dbReference type="Pfam" id="PF02320">
    <property type="entry name" value="UCR_hinge"/>
    <property type="match status" value="1"/>
</dbReference>
<evidence type="ECO:0000256" key="7">
    <source>
        <dbReference type="ARBA" id="ARBA00023128"/>
    </source>
</evidence>
<dbReference type="Gene3D" id="1.10.287.20">
    <property type="entry name" value="Ubiquinol-cytochrome C reductase hinge domain"/>
    <property type="match status" value="1"/>
</dbReference>
<keyword evidence="4" id="KW-0679">Respiratory chain</keyword>
<feature type="compositionally biased region" description="Acidic residues" evidence="9">
    <location>
        <begin position="23"/>
        <end position="42"/>
    </location>
</feature>
<dbReference type="OrthoDB" id="405848at2759"/>
<comment type="subcellular location">
    <subcellularLocation>
        <location evidence="1">Mitochondrion inner membrane</location>
    </subcellularLocation>
</comment>
<evidence type="ECO:0000313" key="11">
    <source>
        <dbReference type="EMBL" id="OJT09750.1"/>
    </source>
</evidence>
<comment type="caution">
    <text evidence="11">The sequence shown here is derived from an EMBL/GenBank/DDBJ whole genome shotgun (WGS) entry which is preliminary data.</text>
</comment>
<keyword evidence="5" id="KW-0999">Mitochondrion inner membrane</keyword>
<protein>
    <recommendedName>
        <fullName evidence="10">Ubiquinol-cytochrome C reductase hinge domain-containing protein</fullName>
    </recommendedName>
</protein>
<organism evidence="11 12">
    <name type="scientific">Trametes pubescens</name>
    <name type="common">White-rot fungus</name>
    <dbReference type="NCBI Taxonomy" id="154538"/>
    <lineage>
        <taxon>Eukaryota</taxon>
        <taxon>Fungi</taxon>
        <taxon>Dikarya</taxon>
        <taxon>Basidiomycota</taxon>
        <taxon>Agaricomycotina</taxon>
        <taxon>Agaricomycetes</taxon>
        <taxon>Polyporales</taxon>
        <taxon>Polyporaceae</taxon>
        <taxon>Trametes</taxon>
    </lineage>
</organism>
<keyword evidence="7" id="KW-0496">Mitochondrion</keyword>